<name>B3PER8_CELJU</name>
<dbReference type="STRING" id="498211.CJA_1642"/>
<accession>B3PER8</accession>
<protein>
    <submittedName>
        <fullName evidence="1">Uncharacterized protein</fullName>
    </submittedName>
</protein>
<dbReference type="KEGG" id="cja:CJA_1642"/>
<proteinExistence type="predicted"/>
<sequence length="40" mass="4631">MKYMPPDQPGKGRAGYHKFFLFSPRLGNFYTDKPIHCAIT</sequence>
<reference evidence="1 2" key="1">
    <citation type="journal article" date="2008" name="J. Bacteriol.">
        <title>Insights into plant cell wall degradation from the genome sequence of the soil bacterium Cellvibrio japonicus.</title>
        <authorList>
            <person name="Deboy R.T."/>
            <person name="Mongodin E.F."/>
            <person name="Fouts D.E."/>
            <person name="Tailford L.E."/>
            <person name="Khouri H."/>
            <person name="Emerson J.B."/>
            <person name="Mohamoud Y."/>
            <person name="Watkins K."/>
            <person name="Henrissat B."/>
            <person name="Gilbert H.J."/>
            <person name="Nelson K.E."/>
        </authorList>
    </citation>
    <scope>NUCLEOTIDE SEQUENCE [LARGE SCALE GENOMIC DNA]</scope>
    <source>
        <strain evidence="1 2">Ueda107</strain>
    </source>
</reference>
<dbReference type="HOGENOM" id="CLU_3286866_0_0_6"/>
<keyword evidence="2" id="KW-1185">Reference proteome</keyword>
<organism evidence="1 2">
    <name type="scientific">Cellvibrio japonicus (strain Ueda107)</name>
    <name type="common">Pseudomonas fluorescens subsp. cellulosa</name>
    <dbReference type="NCBI Taxonomy" id="498211"/>
    <lineage>
        <taxon>Bacteria</taxon>
        <taxon>Pseudomonadati</taxon>
        <taxon>Pseudomonadota</taxon>
        <taxon>Gammaproteobacteria</taxon>
        <taxon>Cellvibrionales</taxon>
        <taxon>Cellvibrionaceae</taxon>
        <taxon>Cellvibrio</taxon>
    </lineage>
</organism>
<dbReference type="AlphaFoldDB" id="B3PER8"/>
<evidence type="ECO:0000313" key="2">
    <source>
        <dbReference type="Proteomes" id="UP000001036"/>
    </source>
</evidence>
<gene>
    <name evidence="1" type="ordered locus">CJA_1642</name>
</gene>
<dbReference type="Proteomes" id="UP000001036">
    <property type="component" value="Chromosome"/>
</dbReference>
<dbReference type="EMBL" id="CP000934">
    <property type="protein sequence ID" value="ACE83130.1"/>
    <property type="molecule type" value="Genomic_DNA"/>
</dbReference>
<evidence type="ECO:0000313" key="1">
    <source>
        <dbReference type="EMBL" id="ACE83130.1"/>
    </source>
</evidence>